<proteinExistence type="inferred from homology"/>
<feature type="compositionally biased region" description="Pro residues" evidence="7">
    <location>
        <begin position="267"/>
        <end position="278"/>
    </location>
</feature>
<evidence type="ECO:0000313" key="9">
    <source>
        <dbReference type="Proteomes" id="UP000800040"/>
    </source>
</evidence>
<evidence type="ECO:0000313" key="8">
    <source>
        <dbReference type="EMBL" id="KAF1831781.1"/>
    </source>
</evidence>
<dbReference type="InterPro" id="IPR007146">
    <property type="entry name" value="Sas10/Utp3/C1D"/>
</dbReference>
<dbReference type="GO" id="GO:0005730">
    <property type="term" value="C:nucleolus"/>
    <property type="evidence" value="ECO:0007669"/>
    <property type="project" value="TreeGrafter"/>
</dbReference>
<feature type="compositionally biased region" description="Basic residues" evidence="7">
    <location>
        <begin position="279"/>
        <end position="291"/>
    </location>
</feature>
<dbReference type="GO" id="GO:0000178">
    <property type="term" value="C:exosome (RNase complex)"/>
    <property type="evidence" value="ECO:0007669"/>
    <property type="project" value="TreeGrafter"/>
</dbReference>
<dbReference type="PANTHER" id="PTHR15341:SF3">
    <property type="entry name" value="NUCLEAR NUCLEIC ACID-BINDING PROTEIN C1D"/>
    <property type="match status" value="1"/>
</dbReference>
<keyword evidence="4 6" id="KW-0694">RNA-binding</keyword>
<dbReference type="InterPro" id="IPR011082">
    <property type="entry name" value="Exosome-assoc_fac/DNA_repair"/>
</dbReference>
<evidence type="ECO:0000256" key="1">
    <source>
        <dbReference type="ARBA" id="ARBA00004123"/>
    </source>
</evidence>
<evidence type="ECO:0000256" key="2">
    <source>
        <dbReference type="ARBA" id="ARBA00009154"/>
    </source>
</evidence>
<dbReference type="AlphaFoldDB" id="A0A6A5K4Z4"/>
<dbReference type="OrthoDB" id="1421013at2759"/>
<dbReference type="GO" id="GO:0003677">
    <property type="term" value="F:DNA binding"/>
    <property type="evidence" value="ECO:0007669"/>
    <property type="project" value="TreeGrafter"/>
</dbReference>
<keyword evidence="3 6" id="KW-0698">rRNA processing</keyword>
<dbReference type="GO" id="GO:0000460">
    <property type="term" value="P:maturation of 5.8S rRNA"/>
    <property type="evidence" value="ECO:0007669"/>
    <property type="project" value="TreeGrafter"/>
</dbReference>
<dbReference type="GO" id="GO:0003723">
    <property type="term" value="F:RNA binding"/>
    <property type="evidence" value="ECO:0007669"/>
    <property type="project" value="UniProtKB-UniRule"/>
</dbReference>
<dbReference type="EMBL" id="ML975354">
    <property type="protein sequence ID" value="KAF1831781.1"/>
    <property type="molecule type" value="Genomic_DNA"/>
</dbReference>
<evidence type="ECO:0000256" key="6">
    <source>
        <dbReference type="RuleBase" id="RU368003"/>
    </source>
</evidence>
<feature type="compositionally biased region" description="Basic and acidic residues" evidence="7">
    <location>
        <begin position="205"/>
        <end position="218"/>
    </location>
</feature>
<gene>
    <name evidence="8" type="ORF">BDW02DRAFT_571680</name>
</gene>
<evidence type="ECO:0000256" key="7">
    <source>
        <dbReference type="SAM" id="MobiDB-lite"/>
    </source>
</evidence>
<sequence>MDPQTDLPDLVEDLEVNIDELSGTLEPLLATPLHTTASSLPLLDKAKFYVLAAYTIESLVFSALKASGVDVAEHAIFKEIARLKGYNGKIKDIEERGLSGSAEGRRRLDVGAAARFIKHGLAGNDKYDLERAERIAKEKARAHLKALKLNKKFDEEGKAIESDGVTPKKRGVDDMVEGNKDSDEVILGGEDEEIISGLDEAAEPVAKKARVEAAKPTDMDSEPVPSSQSSSKKRKKAKKSKPTKNVNHNSADTTPMDGEDQQALQPSNPPEEPTQPQPHPKKRGRPTKKERKQAQQAEAEAQDTTPPPSKHEARVTRTRNRRLSTLNDDAEEEAVVPANTRAPKTRSETFNALLDGSMAERQHRKGKGGKNKGKT</sequence>
<comment type="subcellular location">
    <subcellularLocation>
        <location evidence="1 6">Nucleus</location>
    </subcellularLocation>
</comment>
<keyword evidence="9" id="KW-1185">Reference proteome</keyword>
<dbReference type="Pfam" id="PF04000">
    <property type="entry name" value="Sas10_Utp3"/>
    <property type="match status" value="1"/>
</dbReference>
<evidence type="ECO:0000256" key="4">
    <source>
        <dbReference type="ARBA" id="ARBA00022884"/>
    </source>
</evidence>
<comment type="function">
    <text evidence="6">Required for exosome-dependent processing of pre-rRNA and small nucleolar RNA (snRNA) precursors. Involved in processing of 35S pre-rRNA at the A0, A1 and A2 sites.</text>
</comment>
<protein>
    <recommendedName>
        <fullName evidence="6">Exosome complex protein</fullName>
    </recommendedName>
</protein>
<reference evidence="8" key="1">
    <citation type="submission" date="2020-01" db="EMBL/GenBank/DDBJ databases">
        <authorList>
            <consortium name="DOE Joint Genome Institute"/>
            <person name="Haridas S."/>
            <person name="Albert R."/>
            <person name="Binder M."/>
            <person name="Bloem J."/>
            <person name="Labutti K."/>
            <person name="Salamov A."/>
            <person name="Andreopoulos B."/>
            <person name="Baker S.E."/>
            <person name="Barry K."/>
            <person name="Bills G."/>
            <person name="Bluhm B.H."/>
            <person name="Cannon C."/>
            <person name="Castanera R."/>
            <person name="Culley D.E."/>
            <person name="Daum C."/>
            <person name="Ezra D."/>
            <person name="Gonzalez J.B."/>
            <person name="Henrissat B."/>
            <person name="Kuo A."/>
            <person name="Liang C."/>
            <person name="Lipzen A."/>
            <person name="Lutzoni F."/>
            <person name="Magnuson J."/>
            <person name="Mondo S."/>
            <person name="Nolan M."/>
            <person name="Ohm R."/>
            <person name="Pangilinan J."/>
            <person name="Park H.-J."/>
            <person name="Ramirez L."/>
            <person name="Alfaro M."/>
            <person name="Sun H."/>
            <person name="Tritt A."/>
            <person name="Yoshinaga Y."/>
            <person name="Zwiers L.-H."/>
            <person name="Turgeon B.G."/>
            <person name="Goodwin S.B."/>
            <person name="Spatafora J.W."/>
            <person name="Crous P.W."/>
            <person name="Grigoriev I.V."/>
        </authorList>
    </citation>
    <scope>NUCLEOTIDE SEQUENCE</scope>
    <source>
        <strain evidence="8">P77</strain>
    </source>
</reference>
<organism evidence="8 9">
    <name type="scientific">Decorospora gaudefroyi</name>
    <dbReference type="NCBI Taxonomy" id="184978"/>
    <lineage>
        <taxon>Eukaryota</taxon>
        <taxon>Fungi</taxon>
        <taxon>Dikarya</taxon>
        <taxon>Ascomycota</taxon>
        <taxon>Pezizomycotina</taxon>
        <taxon>Dothideomycetes</taxon>
        <taxon>Pleosporomycetidae</taxon>
        <taxon>Pleosporales</taxon>
        <taxon>Pleosporineae</taxon>
        <taxon>Pleosporaceae</taxon>
        <taxon>Decorospora</taxon>
    </lineage>
</organism>
<evidence type="ECO:0000256" key="5">
    <source>
        <dbReference type="ARBA" id="ARBA00023242"/>
    </source>
</evidence>
<dbReference type="GO" id="GO:0010468">
    <property type="term" value="P:regulation of gene expression"/>
    <property type="evidence" value="ECO:0007669"/>
    <property type="project" value="TreeGrafter"/>
</dbReference>
<feature type="region of interest" description="Disordered" evidence="7">
    <location>
        <begin position="163"/>
        <end position="182"/>
    </location>
</feature>
<accession>A0A6A5K4Z4</accession>
<feature type="compositionally biased region" description="Basic and acidic residues" evidence="7">
    <location>
        <begin position="170"/>
        <end position="182"/>
    </location>
</feature>
<comment type="similarity">
    <text evidence="2 6">Belongs to the C1D family.</text>
</comment>
<feature type="compositionally biased region" description="Basic residues" evidence="7">
    <location>
        <begin position="231"/>
        <end position="242"/>
    </location>
</feature>
<keyword evidence="5 6" id="KW-0539">Nucleus</keyword>
<name>A0A6A5K4Z4_9PLEO</name>
<evidence type="ECO:0000256" key="3">
    <source>
        <dbReference type="ARBA" id="ARBA00022552"/>
    </source>
</evidence>
<dbReference type="PANTHER" id="PTHR15341">
    <property type="entry name" value="SUN-COR STEROID HORMONE RECEPTOR CO-REPRESSOR"/>
    <property type="match status" value="1"/>
</dbReference>
<feature type="compositionally biased region" description="Basic residues" evidence="7">
    <location>
        <begin position="362"/>
        <end position="375"/>
    </location>
</feature>
<dbReference type="Proteomes" id="UP000800040">
    <property type="component" value="Unassembled WGS sequence"/>
</dbReference>
<feature type="region of interest" description="Disordered" evidence="7">
    <location>
        <begin position="197"/>
        <end position="375"/>
    </location>
</feature>